<dbReference type="Proteomes" id="UP000050795">
    <property type="component" value="Unassembled WGS sequence"/>
</dbReference>
<dbReference type="AlphaFoldDB" id="A0AA85J0R3"/>
<evidence type="ECO:0000313" key="2">
    <source>
        <dbReference type="WBParaSite" id="TREG1_133460.1"/>
    </source>
</evidence>
<keyword evidence="1" id="KW-1185">Reference proteome</keyword>
<evidence type="ECO:0000313" key="1">
    <source>
        <dbReference type="Proteomes" id="UP000050795"/>
    </source>
</evidence>
<protein>
    <submittedName>
        <fullName evidence="2">Uncharacterized protein</fullName>
    </submittedName>
</protein>
<reference evidence="2" key="2">
    <citation type="submission" date="2023-11" db="UniProtKB">
        <authorList>
            <consortium name="WormBaseParasite"/>
        </authorList>
    </citation>
    <scope>IDENTIFICATION</scope>
</reference>
<proteinExistence type="predicted"/>
<accession>A0AA85J0R3</accession>
<reference evidence="1" key="1">
    <citation type="submission" date="2022-06" db="EMBL/GenBank/DDBJ databases">
        <authorList>
            <person name="Berger JAMES D."/>
            <person name="Berger JAMES D."/>
        </authorList>
    </citation>
    <scope>NUCLEOTIDE SEQUENCE [LARGE SCALE GENOMIC DNA]</scope>
</reference>
<organism evidence="1 2">
    <name type="scientific">Trichobilharzia regenti</name>
    <name type="common">Nasal bird schistosome</name>
    <dbReference type="NCBI Taxonomy" id="157069"/>
    <lineage>
        <taxon>Eukaryota</taxon>
        <taxon>Metazoa</taxon>
        <taxon>Spiralia</taxon>
        <taxon>Lophotrochozoa</taxon>
        <taxon>Platyhelminthes</taxon>
        <taxon>Trematoda</taxon>
        <taxon>Digenea</taxon>
        <taxon>Strigeidida</taxon>
        <taxon>Schistosomatoidea</taxon>
        <taxon>Schistosomatidae</taxon>
        <taxon>Trichobilharzia</taxon>
    </lineage>
</organism>
<name>A0AA85J0R3_TRIRE</name>
<sequence>MKLPVDTNPSMKGEILDTIRLLITEEAAGEMEFPSTRRTLLLRECETNGRCLLIGRKAVLSCYQITLTNGSTRTGM</sequence>
<dbReference type="WBParaSite" id="TREG1_133460.1">
    <property type="protein sequence ID" value="TREG1_133460.1"/>
    <property type="gene ID" value="TREG1_133460"/>
</dbReference>